<keyword evidence="3" id="KW-1185">Reference proteome</keyword>
<dbReference type="InterPro" id="IPR011856">
    <property type="entry name" value="tRNA_endonuc-like_dom_sf"/>
</dbReference>
<dbReference type="EMBL" id="JACOGA010000006">
    <property type="protein sequence ID" value="MBC3873573.1"/>
    <property type="molecule type" value="Genomic_DNA"/>
</dbReference>
<dbReference type="InterPro" id="IPR011335">
    <property type="entry name" value="Restrct_endonuc-II-like"/>
</dbReference>
<dbReference type="RefSeq" id="WP_186941597.1">
    <property type="nucleotide sequence ID" value="NZ_JACOGA010000006.1"/>
</dbReference>
<organism evidence="2 3">
    <name type="scientific">Undibacterium flavidum</name>
    <dbReference type="NCBI Taxonomy" id="2762297"/>
    <lineage>
        <taxon>Bacteria</taxon>
        <taxon>Pseudomonadati</taxon>
        <taxon>Pseudomonadota</taxon>
        <taxon>Betaproteobacteria</taxon>
        <taxon>Burkholderiales</taxon>
        <taxon>Oxalobacteraceae</taxon>
        <taxon>Undibacterium</taxon>
    </lineage>
</organism>
<name>A0ABR6YA94_9BURK</name>
<dbReference type="PANTHER" id="PTHR30015:SF6">
    <property type="entry name" value="SLL1429 PROTEIN"/>
    <property type="match status" value="1"/>
</dbReference>
<keyword evidence="2" id="KW-0378">Hydrolase</keyword>
<dbReference type="Pfam" id="PF04471">
    <property type="entry name" value="Mrr_cat"/>
    <property type="match status" value="1"/>
</dbReference>
<dbReference type="GO" id="GO:0004519">
    <property type="term" value="F:endonuclease activity"/>
    <property type="evidence" value="ECO:0007669"/>
    <property type="project" value="UniProtKB-KW"/>
</dbReference>
<dbReference type="Gene3D" id="3.40.1350.10">
    <property type="match status" value="1"/>
</dbReference>
<proteinExistence type="predicted"/>
<protein>
    <submittedName>
        <fullName evidence="2">Restriction endonuclease</fullName>
    </submittedName>
</protein>
<dbReference type="Proteomes" id="UP000624279">
    <property type="component" value="Unassembled WGS sequence"/>
</dbReference>
<evidence type="ECO:0000313" key="2">
    <source>
        <dbReference type="EMBL" id="MBC3873573.1"/>
    </source>
</evidence>
<evidence type="ECO:0000313" key="3">
    <source>
        <dbReference type="Proteomes" id="UP000624279"/>
    </source>
</evidence>
<accession>A0ABR6YA94</accession>
<keyword evidence="2" id="KW-0255">Endonuclease</keyword>
<dbReference type="PANTHER" id="PTHR30015">
    <property type="entry name" value="MRR RESTRICTION SYSTEM PROTEIN"/>
    <property type="match status" value="1"/>
</dbReference>
<feature type="domain" description="Restriction endonuclease type IV Mrr" evidence="1">
    <location>
        <begin position="249"/>
        <end position="363"/>
    </location>
</feature>
<comment type="caution">
    <text evidence="2">The sequence shown here is derived from an EMBL/GenBank/DDBJ whole genome shotgun (WGS) entry which is preliminary data.</text>
</comment>
<keyword evidence="2" id="KW-0540">Nuclease</keyword>
<gene>
    <name evidence="2" type="ORF">H8K55_08240</name>
</gene>
<dbReference type="InterPro" id="IPR007560">
    <property type="entry name" value="Restrct_endonuc_IV_Mrr"/>
</dbReference>
<dbReference type="InterPro" id="IPR052906">
    <property type="entry name" value="Type_IV_Methyl-Rstrct_Enzyme"/>
</dbReference>
<sequence length="376" mass="42678">MLKLDRISRLIHYVFRGIFSSVEVAIVLLKVNIHGGDMGGMNFGPQALADGLSEIAGYKAGLALSIDELCDHLSGTEYPDIIIDSEIHGTRLRSEDYEELFYKLLHRIGYLKEEYHGMIYESAKLFHKYRKIGKLSEFEEASKLFNQLWMKCTQETSRQQSKSIDPSEIIFECRKQFGSVGLEIAMTRIEIIHRASTLDPHSVCRATEWQNPIELQKLFSGCSDSPEVGKFIDQRFLDYLSANTNRLPEIHWRKFEELTAEFFHREGYKVEIGPGSNDDGVDVRAWNPDSSTNDQPLLIAQCKRQKKKVDRVIIKGLHSDVLHEGAEYGVIVTTSELSPAAKNTIHARGYSIQAVERDGVEKWLTALRSPGTGIIR</sequence>
<evidence type="ECO:0000259" key="1">
    <source>
        <dbReference type="Pfam" id="PF04471"/>
    </source>
</evidence>
<dbReference type="SUPFAM" id="SSF52980">
    <property type="entry name" value="Restriction endonuclease-like"/>
    <property type="match status" value="1"/>
</dbReference>
<reference evidence="2 3" key="1">
    <citation type="submission" date="2020-08" db="EMBL/GenBank/DDBJ databases">
        <title>Novel species isolated from subtropical streams in China.</title>
        <authorList>
            <person name="Lu H."/>
        </authorList>
    </citation>
    <scope>NUCLEOTIDE SEQUENCE [LARGE SCALE GENOMIC DNA]</scope>
    <source>
        <strain evidence="2 3">LX15W</strain>
    </source>
</reference>